<evidence type="ECO:0000313" key="5">
    <source>
        <dbReference type="Proteomes" id="UP000632659"/>
    </source>
</evidence>
<dbReference type="InterPro" id="IPR017853">
    <property type="entry name" value="GH"/>
</dbReference>
<sequence>MNYLSQTYLYPSDFKMLLYASQLLQAEAIRYGVEHWRRNRGACMGAVYWQLNDIWPVASWSSIDYYGRWKALHYFAKRFFAPIMISCEEIGETTNRPAVVMQPSEIETSARLNIANETFEDIEGTVHWELRDHSSKVLQQGCERIAVPALSSHWLEKIDFAQTDFLQNYLSFSFEKDHKVVSEGTVLFTAPKHFCFLDPELSYTIEKNLIKIKASNYAKNVWISSPDSDLILSDNFFDMNAGEKTIQILSGKPEALELHSVYNIK</sequence>
<dbReference type="InterPro" id="IPR041625">
    <property type="entry name" value="Beta-mannosidase_Ig"/>
</dbReference>
<feature type="domain" description="Beta-mannosidase Ig-fold" evidence="2">
    <location>
        <begin position="198"/>
        <end position="256"/>
    </location>
</feature>
<dbReference type="PANTHER" id="PTHR43730">
    <property type="entry name" value="BETA-MANNOSIDASE"/>
    <property type="match status" value="1"/>
</dbReference>
<evidence type="ECO:0000256" key="1">
    <source>
        <dbReference type="ARBA" id="ARBA00023295"/>
    </source>
</evidence>
<dbReference type="Gene3D" id="2.60.40.10">
    <property type="entry name" value="Immunoglobulins"/>
    <property type="match status" value="1"/>
</dbReference>
<keyword evidence="5" id="KW-1185">Reference proteome</keyword>
<organism evidence="4 5">
    <name type="scientific">Massiliimalia timonensis</name>
    <dbReference type="NCBI Taxonomy" id="1987501"/>
    <lineage>
        <taxon>Bacteria</taxon>
        <taxon>Bacillati</taxon>
        <taxon>Bacillota</taxon>
        <taxon>Clostridia</taxon>
        <taxon>Eubacteriales</taxon>
        <taxon>Oscillospiraceae</taxon>
        <taxon>Massiliimalia</taxon>
    </lineage>
</organism>
<dbReference type="EMBL" id="JACRTL010000001">
    <property type="protein sequence ID" value="MBC8609959.1"/>
    <property type="molecule type" value="Genomic_DNA"/>
</dbReference>
<name>A0A8J6P5H2_9FIRM</name>
<dbReference type="SUPFAM" id="SSF49303">
    <property type="entry name" value="beta-Galactosidase/glucuronidase domain"/>
    <property type="match status" value="1"/>
</dbReference>
<dbReference type="Pfam" id="PF17786">
    <property type="entry name" value="Mannosidase_ig"/>
    <property type="match status" value="1"/>
</dbReference>
<protein>
    <recommendedName>
        <fullName evidence="6">Beta-mannosidase</fullName>
    </recommendedName>
</protein>
<dbReference type="GO" id="GO:0006516">
    <property type="term" value="P:glycoprotein catabolic process"/>
    <property type="evidence" value="ECO:0007669"/>
    <property type="project" value="TreeGrafter"/>
</dbReference>
<dbReference type="Pfam" id="PF17753">
    <property type="entry name" value="Ig_mannosidase"/>
    <property type="match status" value="1"/>
</dbReference>
<accession>A0A8J6P5H2</accession>
<evidence type="ECO:0000259" key="2">
    <source>
        <dbReference type="Pfam" id="PF17753"/>
    </source>
</evidence>
<dbReference type="InterPro" id="IPR041447">
    <property type="entry name" value="Mannosidase_ig"/>
</dbReference>
<keyword evidence="1" id="KW-0326">Glycosidase</keyword>
<evidence type="ECO:0000259" key="3">
    <source>
        <dbReference type="Pfam" id="PF17786"/>
    </source>
</evidence>
<evidence type="ECO:0000313" key="4">
    <source>
        <dbReference type="EMBL" id="MBC8609959.1"/>
    </source>
</evidence>
<gene>
    <name evidence="4" type="ORF">H8702_02335</name>
</gene>
<evidence type="ECO:0008006" key="6">
    <source>
        <dbReference type="Google" id="ProtNLM"/>
    </source>
</evidence>
<dbReference type="AlphaFoldDB" id="A0A8J6P5H2"/>
<dbReference type="PANTHER" id="PTHR43730:SF1">
    <property type="entry name" value="BETA-MANNOSIDASE"/>
    <property type="match status" value="1"/>
</dbReference>
<proteinExistence type="predicted"/>
<dbReference type="Gene3D" id="3.20.20.80">
    <property type="entry name" value="Glycosidases"/>
    <property type="match status" value="1"/>
</dbReference>
<dbReference type="InterPro" id="IPR036156">
    <property type="entry name" value="Beta-gal/glucu_dom_sf"/>
</dbReference>
<dbReference type="GO" id="GO:0004567">
    <property type="term" value="F:beta-mannosidase activity"/>
    <property type="evidence" value="ECO:0007669"/>
    <property type="project" value="TreeGrafter"/>
</dbReference>
<keyword evidence="1" id="KW-0378">Hydrolase</keyword>
<dbReference type="SUPFAM" id="SSF51445">
    <property type="entry name" value="(Trans)glycosidases"/>
    <property type="match status" value="1"/>
</dbReference>
<dbReference type="InterPro" id="IPR050887">
    <property type="entry name" value="Beta-mannosidase_GH2"/>
</dbReference>
<feature type="domain" description="Mannosidase Ig/CBM-like" evidence="3">
    <location>
        <begin position="110"/>
        <end position="193"/>
    </location>
</feature>
<dbReference type="InterPro" id="IPR013783">
    <property type="entry name" value="Ig-like_fold"/>
</dbReference>
<comment type="caution">
    <text evidence="4">The sequence shown here is derived from an EMBL/GenBank/DDBJ whole genome shotgun (WGS) entry which is preliminary data.</text>
</comment>
<dbReference type="Proteomes" id="UP000632659">
    <property type="component" value="Unassembled WGS sequence"/>
</dbReference>
<reference evidence="4" key="1">
    <citation type="submission" date="2020-08" db="EMBL/GenBank/DDBJ databases">
        <title>Genome public.</title>
        <authorList>
            <person name="Liu C."/>
            <person name="Sun Q."/>
        </authorList>
    </citation>
    <scope>NUCLEOTIDE SEQUENCE</scope>
    <source>
        <strain evidence="4">NSJ-15</strain>
    </source>
</reference>